<keyword evidence="1" id="KW-0472">Membrane</keyword>
<feature type="transmembrane region" description="Helical" evidence="1">
    <location>
        <begin position="73"/>
        <end position="94"/>
    </location>
</feature>
<evidence type="ECO:0000313" key="2">
    <source>
        <dbReference type="EMBL" id="KAK3692573.1"/>
    </source>
</evidence>
<protein>
    <submittedName>
        <fullName evidence="2">Uncharacterized protein</fullName>
    </submittedName>
</protein>
<proteinExistence type="predicted"/>
<name>A0AAE1CFR8_9PEZI</name>
<gene>
    <name evidence="2" type="ORF">B0T22DRAFT_447584</name>
</gene>
<evidence type="ECO:0000313" key="3">
    <source>
        <dbReference type="Proteomes" id="UP001270362"/>
    </source>
</evidence>
<dbReference type="Proteomes" id="UP001270362">
    <property type="component" value="Unassembled WGS sequence"/>
</dbReference>
<keyword evidence="3" id="KW-1185">Reference proteome</keyword>
<evidence type="ECO:0000256" key="1">
    <source>
        <dbReference type="SAM" id="Phobius"/>
    </source>
</evidence>
<keyword evidence="1" id="KW-0812">Transmembrane</keyword>
<keyword evidence="1" id="KW-1133">Transmembrane helix</keyword>
<organism evidence="2 3">
    <name type="scientific">Podospora appendiculata</name>
    <dbReference type="NCBI Taxonomy" id="314037"/>
    <lineage>
        <taxon>Eukaryota</taxon>
        <taxon>Fungi</taxon>
        <taxon>Dikarya</taxon>
        <taxon>Ascomycota</taxon>
        <taxon>Pezizomycotina</taxon>
        <taxon>Sordariomycetes</taxon>
        <taxon>Sordariomycetidae</taxon>
        <taxon>Sordariales</taxon>
        <taxon>Podosporaceae</taxon>
        <taxon>Podospora</taxon>
    </lineage>
</organism>
<dbReference type="AlphaFoldDB" id="A0AAE1CFR8"/>
<accession>A0AAE1CFR8</accession>
<dbReference type="EMBL" id="JAULSO010000001">
    <property type="protein sequence ID" value="KAK3692573.1"/>
    <property type="molecule type" value="Genomic_DNA"/>
</dbReference>
<comment type="caution">
    <text evidence="2">The sequence shown here is derived from an EMBL/GenBank/DDBJ whole genome shotgun (WGS) entry which is preliminary data.</text>
</comment>
<sequence length="141" mass="15440">MPMPMPMLMAALVPPASCTSGRIRTRDRFDSIGRSSVAAARVSSQAAGFGVGYLVVWMGGWRPSLIQPVSVPYLSLSLSLSLCMIVFVSFFLSLSVSLDLPVCRRASWDGERVVISEADLPYQVVEVPRVLWPQRGRHGMV</sequence>
<reference evidence="2" key="2">
    <citation type="submission" date="2023-06" db="EMBL/GenBank/DDBJ databases">
        <authorList>
            <consortium name="Lawrence Berkeley National Laboratory"/>
            <person name="Haridas S."/>
            <person name="Hensen N."/>
            <person name="Bonometti L."/>
            <person name="Westerberg I."/>
            <person name="Brannstrom I.O."/>
            <person name="Guillou S."/>
            <person name="Cros-Aarteil S."/>
            <person name="Calhoun S."/>
            <person name="Kuo A."/>
            <person name="Mondo S."/>
            <person name="Pangilinan J."/>
            <person name="Riley R."/>
            <person name="Labutti K."/>
            <person name="Andreopoulos B."/>
            <person name="Lipzen A."/>
            <person name="Chen C."/>
            <person name="Yanf M."/>
            <person name="Daum C."/>
            <person name="Ng V."/>
            <person name="Clum A."/>
            <person name="Steindorff A."/>
            <person name="Ohm R."/>
            <person name="Martin F."/>
            <person name="Silar P."/>
            <person name="Natvig D."/>
            <person name="Lalanne C."/>
            <person name="Gautier V."/>
            <person name="Ament-Velasquez S.L."/>
            <person name="Kruys A."/>
            <person name="Hutchinson M.I."/>
            <person name="Powell A.J."/>
            <person name="Barry K."/>
            <person name="Miller A.N."/>
            <person name="Grigoriev I.V."/>
            <person name="Debuchy R."/>
            <person name="Gladieux P."/>
            <person name="Thoren M.H."/>
            <person name="Johannesson H."/>
        </authorList>
    </citation>
    <scope>NUCLEOTIDE SEQUENCE</scope>
    <source>
        <strain evidence="2">CBS 314.62</strain>
    </source>
</reference>
<feature type="transmembrane region" description="Helical" evidence="1">
    <location>
        <begin position="42"/>
        <end position="61"/>
    </location>
</feature>
<reference evidence="2" key="1">
    <citation type="journal article" date="2023" name="Mol. Phylogenet. Evol.">
        <title>Genome-scale phylogeny and comparative genomics of the fungal order Sordariales.</title>
        <authorList>
            <person name="Hensen N."/>
            <person name="Bonometti L."/>
            <person name="Westerberg I."/>
            <person name="Brannstrom I.O."/>
            <person name="Guillou S."/>
            <person name="Cros-Aarteil S."/>
            <person name="Calhoun S."/>
            <person name="Haridas S."/>
            <person name="Kuo A."/>
            <person name="Mondo S."/>
            <person name="Pangilinan J."/>
            <person name="Riley R."/>
            <person name="LaButti K."/>
            <person name="Andreopoulos B."/>
            <person name="Lipzen A."/>
            <person name="Chen C."/>
            <person name="Yan M."/>
            <person name="Daum C."/>
            <person name="Ng V."/>
            <person name="Clum A."/>
            <person name="Steindorff A."/>
            <person name="Ohm R.A."/>
            <person name="Martin F."/>
            <person name="Silar P."/>
            <person name="Natvig D.O."/>
            <person name="Lalanne C."/>
            <person name="Gautier V."/>
            <person name="Ament-Velasquez S.L."/>
            <person name="Kruys A."/>
            <person name="Hutchinson M.I."/>
            <person name="Powell A.J."/>
            <person name="Barry K."/>
            <person name="Miller A.N."/>
            <person name="Grigoriev I.V."/>
            <person name="Debuchy R."/>
            <person name="Gladieux P."/>
            <person name="Hiltunen Thoren M."/>
            <person name="Johannesson H."/>
        </authorList>
    </citation>
    <scope>NUCLEOTIDE SEQUENCE</scope>
    <source>
        <strain evidence="2">CBS 314.62</strain>
    </source>
</reference>